<protein>
    <submittedName>
        <fullName evidence="2">Uncharacterized protein</fullName>
    </submittedName>
</protein>
<dbReference type="Proteomes" id="UP000249218">
    <property type="component" value="Unassembled WGS sequence"/>
</dbReference>
<evidence type="ECO:0000256" key="1">
    <source>
        <dbReference type="SAM" id="SignalP"/>
    </source>
</evidence>
<keyword evidence="3" id="KW-1185">Reference proteome</keyword>
<accession>A0A2W1BCA7</accession>
<proteinExistence type="predicted"/>
<evidence type="ECO:0000313" key="3">
    <source>
        <dbReference type="Proteomes" id="UP000249218"/>
    </source>
</evidence>
<feature type="chain" id="PRO_5016050724" evidence="1">
    <location>
        <begin position="18"/>
        <end position="188"/>
    </location>
</feature>
<keyword evidence="1" id="KW-0732">Signal</keyword>
<feature type="signal peptide" evidence="1">
    <location>
        <begin position="1"/>
        <end position="17"/>
    </location>
</feature>
<dbReference type="AlphaFoldDB" id="A0A2W1BCA7"/>
<reference evidence="2 3" key="1">
    <citation type="journal article" date="2017" name="BMC Biol.">
        <title>Genomic innovations, transcriptional plasticity and gene loss underlying the evolution and divergence of two highly polyphagous and invasive Helicoverpa pest species.</title>
        <authorList>
            <person name="Pearce S.L."/>
            <person name="Clarke D.F."/>
            <person name="East P.D."/>
            <person name="Elfekih S."/>
            <person name="Gordon K.H."/>
            <person name="Jermiin L.S."/>
            <person name="McGaughran A."/>
            <person name="Oakeshott J.G."/>
            <person name="Papanikolaou A."/>
            <person name="Perera O.P."/>
            <person name="Rane R.V."/>
            <person name="Richards S."/>
            <person name="Tay W.T."/>
            <person name="Walsh T.K."/>
            <person name="Anderson A."/>
            <person name="Anderson C.J."/>
            <person name="Asgari S."/>
            <person name="Board P.G."/>
            <person name="Bretschneider A."/>
            <person name="Campbell P.M."/>
            <person name="Chertemps T."/>
            <person name="Christeller J.T."/>
            <person name="Coppin C.W."/>
            <person name="Downes S.J."/>
            <person name="Duan G."/>
            <person name="Farnsworth C.A."/>
            <person name="Good R.T."/>
            <person name="Han L.B."/>
            <person name="Han Y.C."/>
            <person name="Hatje K."/>
            <person name="Horne I."/>
            <person name="Huang Y.P."/>
            <person name="Hughes D.S."/>
            <person name="Jacquin-Joly E."/>
            <person name="James W."/>
            <person name="Jhangiani S."/>
            <person name="Kollmar M."/>
            <person name="Kuwar S.S."/>
            <person name="Li S."/>
            <person name="Liu N.Y."/>
            <person name="Maibeche M.T."/>
            <person name="Miller J.R."/>
            <person name="Montagne N."/>
            <person name="Perry T."/>
            <person name="Qu J."/>
            <person name="Song S.V."/>
            <person name="Sutton G.G."/>
            <person name="Vogel H."/>
            <person name="Walenz B.P."/>
            <person name="Xu W."/>
            <person name="Zhang H.J."/>
            <person name="Zou Z."/>
            <person name="Batterham P."/>
            <person name="Edwards O.R."/>
            <person name="Feyereisen R."/>
            <person name="Gibbs R.A."/>
            <person name="Heckel D.G."/>
            <person name="McGrath A."/>
            <person name="Robin C."/>
            <person name="Scherer S.E."/>
            <person name="Worley K.C."/>
            <person name="Wu Y.D."/>
        </authorList>
    </citation>
    <scope>NUCLEOTIDE SEQUENCE [LARGE SCALE GENOMIC DNA]</scope>
    <source>
        <strain evidence="2">Harm_GR_Male_#8</strain>
        <tissue evidence="2">Whole organism</tissue>
    </source>
</reference>
<organism evidence="2 3">
    <name type="scientific">Helicoverpa armigera</name>
    <name type="common">Cotton bollworm</name>
    <name type="synonym">Heliothis armigera</name>
    <dbReference type="NCBI Taxonomy" id="29058"/>
    <lineage>
        <taxon>Eukaryota</taxon>
        <taxon>Metazoa</taxon>
        <taxon>Ecdysozoa</taxon>
        <taxon>Arthropoda</taxon>
        <taxon>Hexapoda</taxon>
        <taxon>Insecta</taxon>
        <taxon>Pterygota</taxon>
        <taxon>Neoptera</taxon>
        <taxon>Endopterygota</taxon>
        <taxon>Lepidoptera</taxon>
        <taxon>Glossata</taxon>
        <taxon>Ditrysia</taxon>
        <taxon>Noctuoidea</taxon>
        <taxon>Noctuidae</taxon>
        <taxon>Heliothinae</taxon>
        <taxon>Helicoverpa</taxon>
    </lineage>
</organism>
<evidence type="ECO:0000313" key="2">
    <source>
        <dbReference type="EMBL" id="PZC70957.1"/>
    </source>
</evidence>
<name>A0A2W1BCA7_HELAM</name>
<dbReference type="OrthoDB" id="7451940at2759"/>
<dbReference type="EMBL" id="KZ150416">
    <property type="protein sequence ID" value="PZC70957.1"/>
    <property type="molecule type" value="Genomic_DNA"/>
</dbReference>
<gene>
    <name evidence="2" type="primary">HaOG214533</name>
    <name evidence="2" type="ORF">B5X24_HaOG214533</name>
</gene>
<sequence length="188" mass="21912">MKICVFILFMVIHTLTAEKAISKLSRKLVIPKLNDTCRKIKCAAIEEPECVKLKRHDLPMDVHIIVVNKCELEYMKCHEGVEAKIVPMKFCSHGKRIGMAHKKKKTDSKSKVNKRVKRRVFRKEALATEARVKLVNRPKYVDAMNKYHEPTSSTTRKFGVHKHPFPDPWSPKLYSRNIPPELYLYLVM</sequence>